<evidence type="ECO:0000313" key="15">
    <source>
        <dbReference type="Proteomes" id="UP000239549"/>
    </source>
</evidence>
<evidence type="ECO:0000256" key="9">
    <source>
        <dbReference type="ARBA" id="ARBA00023125"/>
    </source>
</evidence>
<keyword evidence="7 12" id="KW-0227">DNA damage</keyword>
<dbReference type="InterPro" id="IPR018078">
    <property type="entry name" value="DNA-binding_RecF_CS"/>
</dbReference>
<evidence type="ECO:0000256" key="12">
    <source>
        <dbReference type="HAMAP-Rule" id="MF_00365"/>
    </source>
</evidence>
<keyword evidence="11 12" id="KW-0742">SOS response</keyword>
<dbReference type="OrthoDB" id="9803889at2"/>
<evidence type="ECO:0000256" key="8">
    <source>
        <dbReference type="ARBA" id="ARBA00022840"/>
    </source>
</evidence>
<dbReference type="GO" id="GO:0006260">
    <property type="term" value="P:DNA replication"/>
    <property type="evidence" value="ECO:0007669"/>
    <property type="project" value="UniProtKB-UniRule"/>
</dbReference>
<gene>
    <name evidence="12" type="primary">recF</name>
    <name evidence="14" type="ORF">DCCM_0712</name>
</gene>
<evidence type="ECO:0000256" key="10">
    <source>
        <dbReference type="ARBA" id="ARBA00023204"/>
    </source>
</evidence>
<dbReference type="PANTHER" id="PTHR32182:SF0">
    <property type="entry name" value="DNA REPLICATION AND REPAIR PROTEIN RECF"/>
    <property type="match status" value="1"/>
</dbReference>
<dbReference type="Proteomes" id="UP000239549">
    <property type="component" value="Unassembled WGS sequence"/>
</dbReference>
<feature type="binding site" evidence="12">
    <location>
        <begin position="30"/>
        <end position="37"/>
    </location>
    <ligand>
        <name>ATP</name>
        <dbReference type="ChEBI" id="CHEBI:30616"/>
    </ligand>
</feature>
<dbReference type="GO" id="GO:0006302">
    <property type="term" value="P:double-strand break repair"/>
    <property type="evidence" value="ECO:0007669"/>
    <property type="project" value="TreeGrafter"/>
</dbReference>
<proteinExistence type="inferred from homology"/>
<dbReference type="Gene3D" id="3.40.50.300">
    <property type="entry name" value="P-loop containing nucleotide triphosphate hydrolases"/>
    <property type="match status" value="1"/>
</dbReference>
<dbReference type="InterPro" id="IPR003395">
    <property type="entry name" value="RecF/RecN/SMC_N"/>
</dbReference>
<keyword evidence="15" id="KW-1185">Reference proteome</keyword>
<dbReference type="InterPro" id="IPR001238">
    <property type="entry name" value="DNA-binding_RecF"/>
</dbReference>
<dbReference type="EMBL" id="BFAV01000038">
    <property type="protein sequence ID" value="GBF32516.1"/>
    <property type="molecule type" value="Genomic_DNA"/>
</dbReference>
<evidence type="ECO:0000256" key="4">
    <source>
        <dbReference type="ARBA" id="ARBA00022490"/>
    </source>
</evidence>
<feature type="domain" description="RecF/RecN/SMC N-terminal" evidence="13">
    <location>
        <begin position="2"/>
        <end position="343"/>
    </location>
</feature>
<dbReference type="GO" id="GO:0005737">
    <property type="term" value="C:cytoplasm"/>
    <property type="evidence" value="ECO:0007669"/>
    <property type="project" value="UniProtKB-SubCell"/>
</dbReference>
<keyword evidence="9 12" id="KW-0238">DNA-binding</keyword>
<comment type="subcellular location">
    <subcellularLocation>
        <location evidence="1 12">Cytoplasm</location>
    </subcellularLocation>
</comment>
<keyword evidence="8 12" id="KW-0067">ATP-binding</keyword>
<dbReference type="GO" id="GO:0005524">
    <property type="term" value="F:ATP binding"/>
    <property type="evidence" value="ECO:0007669"/>
    <property type="project" value="UniProtKB-UniRule"/>
</dbReference>
<comment type="caution">
    <text evidence="14">The sequence shown here is derived from an EMBL/GenBank/DDBJ whole genome shotgun (WGS) entry which is preliminary data.</text>
</comment>
<dbReference type="GO" id="GO:0000731">
    <property type="term" value="P:DNA synthesis involved in DNA repair"/>
    <property type="evidence" value="ECO:0007669"/>
    <property type="project" value="TreeGrafter"/>
</dbReference>
<dbReference type="GO" id="GO:0009432">
    <property type="term" value="P:SOS response"/>
    <property type="evidence" value="ECO:0007669"/>
    <property type="project" value="UniProtKB-UniRule"/>
</dbReference>
<dbReference type="Pfam" id="PF02463">
    <property type="entry name" value="SMC_N"/>
    <property type="match status" value="1"/>
</dbReference>
<dbReference type="HAMAP" id="MF_00365">
    <property type="entry name" value="RecF"/>
    <property type="match status" value="1"/>
</dbReference>
<keyword evidence="4 12" id="KW-0963">Cytoplasm</keyword>
<keyword evidence="5 12" id="KW-0235">DNA replication</keyword>
<organism evidence="14 15">
    <name type="scientific">Desulfocucumis palustris</name>
    <dbReference type="NCBI Taxonomy" id="1898651"/>
    <lineage>
        <taxon>Bacteria</taxon>
        <taxon>Bacillati</taxon>
        <taxon>Bacillota</taxon>
        <taxon>Clostridia</taxon>
        <taxon>Eubacteriales</taxon>
        <taxon>Desulfocucumaceae</taxon>
        <taxon>Desulfocucumis</taxon>
    </lineage>
</organism>
<evidence type="ECO:0000256" key="3">
    <source>
        <dbReference type="ARBA" id="ARBA00020170"/>
    </source>
</evidence>
<evidence type="ECO:0000256" key="1">
    <source>
        <dbReference type="ARBA" id="ARBA00004496"/>
    </source>
</evidence>
<evidence type="ECO:0000256" key="5">
    <source>
        <dbReference type="ARBA" id="ARBA00022705"/>
    </source>
</evidence>
<dbReference type="RefSeq" id="WP_104371037.1">
    <property type="nucleotide sequence ID" value="NZ_BFAV01000038.1"/>
</dbReference>
<comment type="function">
    <text evidence="12">The RecF protein is involved in DNA metabolism; it is required for DNA replication and normal SOS inducibility. RecF binds preferentially to single-stranded, linear DNA. It also seems to bind ATP.</text>
</comment>
<protein>
    <recommendedName>
        <fullName evidence="3 12">DNA replication and repair protein RecF</fullName>
    </recommendedName>
</protein>
<dbReference type="Gene3D" id="1.20.1050.90">
    <property type="entry name" value="RecF/RecN/SMC, N-terminal domain"/>
    <property type="match status" value="1"/>
</dbReference>
<dbReference type="GO" id="GO:0003697">
    <property type="term" value="F:single-stranded DNA binding"/>
    <property type="evidence" value="ECO:0007669"/>
    <property type="project" value="UniProtKB-UniRule"/>
</dbReference>
<dbReference type="AlphaFoldDB" id="A0A2L2XE53"/>
<evidence type="ECO:0000256" key="7">
    <source>
        <dbReference type="ARBA" id="ARBA00022763"/>
    </source>
</evidence>
<dbReference type="InterPro" id="IPR042174">
    <property type="entry name" value="RecF_2"/>
</dbReference>
<evidence type="ECO:0000256" key="6">
    <source>
        <dbReference type="ARBA" id="ARBA00022741"/>
    </source>
</evidence>
<reference evidence="15" key="1">
    <citation type="submission" date="2018-02" db="EMBL/GenBank/DDBJ databases">
        <title>Genome sequence of Desulfocucumis palustris strain NAW-5.</title>
        <authorList>
            <person name="Watanabe M."/>
            <person name="Kojima H."/>
            <person name="Fukui M."/>
        </authorList>
    </citation>
    <scope>NUCLEOTIDE SEQUENCE [LARGE SCALE GENOMIC DNA]</scope>
    <source>
        <strain evidence="15">NAW-5</strain>
    </source>
</reference>
<dbReference type="PROSITE" id="PS00617">
    <property type="entry name" value="RECF_1"/>
    <property type="match status" value="1"/>
</dbReference>
<evidence type="ECO:0000256" key="11">
    <source>
        <dbReference type="ARBA" id="ARBA00023236"/>
    </source>
</evidence>
<name>A0A2L2XE53_9FIRM</name>
<dbReference type="InterPro" id="IPR027417">
    <property type="entry name" value="P-loop_NTPase"/>
</dbReference>
<dbReference type="NCBIfam" id="TIGR00611">
    <property type="entry name" value="recf"/>
    <property type="match status" value="1"/>
</dbReference>
<sequence>MFLKRLVLVNFRNLEDLSWNPHRGINIITGDNAQGKTNLLEAINFCTSGASFRTSREREMVRQGADFLKINSLMEKNGSQYEISVEMAKDSKLEFKLNGLKQVKNKLFQPGMSVSFTPSDLDLVRGNPAGRRRWMDAELCCFEARYIYNMQNYNRVLTQKNNLLREKIKTSGYNEILETFNTQLADYGSRIIHARLSQLGRLSSMLKNVYRDITSGKEDIYFKYFSSIPLVDKLNLNAIKKSFLDTMMEKNSEEKFKRQSLVGPHRDDLNFFVNNMDARHFCSRGQQRSIVLALKISVINVYRLEYGEYPVLLMDDVLLELDESRQAGMTGLFELPLQVFITSTALPENFPADYRAVKITNGQLT</sequence>
<dbReference type="PANTHER" id="PTHR32182">
    <property type="entry name" value="DNA REPLICATION AND REPAIR PROTEIN RECF"/>
    <property type="match status" value="1"/>
</dbReference>
<keyword evidence="6 12" id="KW-0547">Nucleotide-binding</keyword>
<evidence type="ECO:0000259" key="13">
    <source>
        <dbReference type="Pfam" id="PF02463"/>
    </source>
</evidence>
<accession>A0A2L2XE53</accession>
<evidence type="ECO:0000313" key="14">
    <source>
        <dbReference type="EMBL" id="GBF32516.1"/>
    </source>
</evidence>
<comment type="similarity">
    <text evidence="2 12">Belongs to the RecF family.</text>
</comment>
<evidence type="ECO:0000256" key="2">
    <source>
        <dbReference type="ARBA" id="ARBA00008016"/>
    </source>
</evidence>
<keyword evidence="10 12" id="KW-0234">DNA repair</keyword>
<dbReference type="SUPFAM" id="SSF52540">
    <property type="entry name" value="P-loop containing nucleoside triphosphate hydrolases"/>
    <property type="match status" value="1"/>
</dbReference>